<dbReference type="Proteomes" id="UP000722791">
    <property type="component" value="Unassembled WGS sequence"/>
</dbReference>
<evidence type="ECO:0000256" key="1">
    <source>
        <dbReference type="SAM" id="Coils"/>
    </source>
</evidence>
<feature type="compositionally biased region" description="Low complexity" evidence="2">
    <location>
        <begin position="135"/>
        <end position="154"/>
    </location>
</feature>
<feature type="coiled-coil region" evidence="1">
    <location>
        <begin position="38"/>
        <end position="93"/>
    </location>
</feature>
<feature type="compositionally biased region" description="Gly residues" evidence="2">
    <location>
        <begin position="662"/>
        <end position="672"/>
    </location>
</feature>
<name>A0A8J4DD31_9CHLO</name>
<feature type="coiled-coil region" evidence="1">
    <location>
        <begin position="171"/>
        <end position="245"/>
    </location>
</feature>
<evidence type="ECO:0000313" key="3">
    <source>
        <dbReference type="EMBL" id="GIL97609.1"/>
    </source>
</evidence>
<feature type="compositionally biased region" description="Acidic residues" evidence="2">
    <location>
        <begin position="699"/>
        <end position="709"/>
    </location>
</feature>
<feature type="region of interest" description="Disordered" evidence="2">
    <location>
        <begin position="502"/>
        <end position="813"/>
    </location>
</feature>
<feature type="compositionally biased region" description="Acidic residues" evidence="2">
    <location>
        <begin position="758"/>
        <end position="768"/>
    </location>
</feature>
<evidence type="ECO:0000313" key="4">
    <source>
        <dbReference type="Proteomes" id="UP000722791"/>
    </source>
</evidence>
<comment type="caution">
    <text evidence="3">The sequence shown here is derived from an EMBL/GenBank/DDBJ whole genome shotgun (WGS) entry which is preliminary data.</text>
</comment>
<dbReference type="AlphaFoldDB" id="A0A8J4DD31"/>
<feature type="region of interest" description="Disordered" evidence="2">
    <location>
        <begin position="131"/>
        <end position="154"/>
    </location>
</feature>
<reference evidence="3" key="1">
    <citation type="journal article" date="2021" name="Proc. Natl. Acad. Sci. U.S.A.">
        <title>Three genomes in the algal genus Volvox reveal the fate of a haploid sex-determining region after a transition to homothallism.</title>
        <authorList>
            <person name="Yamamoto K."/>
            <person name="Hamaji T."/>
            <person name="Kawai-Toyooka H."/>
            <person name="Matsuzaki R."/>
            <person name="Takahashi F."/>
            <person name="Nishimura Y."/>
            <person name="Kawachi M."/>
            <person name="Noguchi H."/>
            <person name="Minakuchi Y."/>
            <person name="Umen J.G."/>
            <person name="Toyoda A."/>
            <person name="Nozaki H."/>
        </authorList>
    </citation>
    <scope>NUCLEOTIDE SEQUENCE</scope>
    <source>
        <strain evidence="3">NIES-3785</strain>
    </source>
</reference>
<protein>
    <submittedName>
        <fullName evidence="3">Uncharacterized protein</fullName>
    </submittedName>
</protein>
<gene>
    <name evidence="3" type="ORF">Vretimale_3139</name>
</gene>
<feature type="compositionally biased region" description="Acidic residues" evidence="2">
    <location>
        <begin position="804"/>
        <end position="813"/>
    </location>
</feature>
<feature type="compositionally biased region" description="Polar residues" evidence="2">
    <location>
        <begin position="536"/>
        <end position="546"/>
    </location>
</feature>
<evidence type="ECO:0000256" key="2">
    <source>
        <dbReference type="SAM" id="MobiDB-lite"/>
    </source>
</evidence>
<feature type="non-terminal residue" evidence="3">
    <location>
        <position position="1"/>
    </location>
</feature>
<proteinExistence type="predicted"/>
<dbReference type="EMBL" id="BNCQ01000004">
    <property type="protein sequence ID" value="GIL97609.1"/>
    <property type="molecule type" value="Genomic_DNA"/>
</dbReference>
<keyword evidence="1" id="KW-0175">Coiled coil</keyword>
<feature type="compositionally biased region" description="Low complexity" evidence="2">
    <location>
        <begin position="562"/>
        <end position="575"/>
    </location>
</feature>
<feature type="region of interest" description="Disordered" evidence="2">
    <location>
        <begin position="434"/>
        <end position="460"/>
    </location>
</feature>
<accession>A0A8J4DD31</accession>
<organism evidence="3 4">
    <name type="scientific">Volvox reticuliferus</name>
    <dbReference type="NCBI Taxonomy" id="1737510"/>
    <lineage>
        <taxon>Eukaryota</taxon>
        <taxon>Viridiplantae</taxon>
        <taxon>Chlorophyta</taxon>
        <taxon>core chlorophytes</taxon>
        <taxon>Chlorophyceae</taxon>
        <taxon>CS clade</taxon>
        <taxon>Chlamydomonadales</taxon>
        <taxon>Volvocaceae</taxon>
        <taxon>Volvox</taxon>
    </lineage>
</organism>
<sequence length="813" mass="82510">ADTAPASSRASRNLAQQRISSSAGMSLLDRSLPAVRAAAAMEEELAASRLKLTEAREEQRKAVAAVRKLEVQLQEERAARARLEDQLAAAANKGRISSAWADPNNATASERRVYTGRGSIVAAAAAGDADGEAHGGATAAAPANGGVSPRARPASASAASSHLVSSLRWEIRQLTATRDALAAQLAEIRSTSRAQRLQELQSEMERYRDEVSRQMGLVKLLSSRLDAAEAEAAEARAVLRSNQDQAAEAAATAAVPLALPPGNNLSRNMVRTALVVLQRAHKVIMAEARLIKSTFPPLLSLPELRELAVQRPNTAGAVEALMFLTSHLARLMDEVRGLPGVPRLRGPPTAAEAREAAAAAAAAAGGSGAATLDIESQVAALTKMGLPGAGTISGIKAARAAAAVRANTIAAAAKAAAGSGAAAAAARKERLAGRLSPGKTFRPTSARATRAWPGSANAAGVVSEMSPRLGRGVLLTPGAGDPAAAEKLKEKITESVAALATESREQNLGSSKPPGEAPAAASGHASVRSSRRGTEVQGSRSGSANGEPSAANVTAEEHNDAMEPAAAVAEAVAEADTAEEGAPLIDSGDLPKQDSAAGPYAPAAADKEEEKMEDEVGAHHALAQTTEGGDADAYDEYGGAVDAEAAAEEGQMAEAEEAAAGAGEGQEEGYGYGEEPQMAEAVEEQPAQAEEGELGAGDADGDGAMEGDGDATGYAADGGDAKQYSAGEGEYGNGEYADQEAMAGEDEGAGYGNADGEPYVEEGGEDDGGGAGSKEADEGEGEGEGEGGGASEWPAEYQDGGEGQGEEEVDYEY</sequence>
<feature type="compositionally biased region" description="Low complexity" evidence="2">
    <location>
        <begin position="636"/>
        <end position="661"/>
    </location>
</feature>
<feature type="compositionally biased region" description="Basic and acidic residues" evidence="2">
    <location>
        <begin position="605"/>
        <end position="618"/>
    </location>
</feature>
<feature type="compositionally biased region" description="Low complexity" evidence="2">
    <location>
        <begin position="673"/>
        <end position="689"/>
    </location>
</feature>